<keyword evidence="3 7" id="KW-0963">Cytoplasm</keyword>
<keyword evidence="10" id="KW-0378">Hydrolase</keyword>
<dbReference type="GO" id="GO:0036402">
    <property type="term" value="F:proteasome-activating activity"/>
    <property type="evidence" value="ECO:0007669"/>
    <property type="project" value="UniProtKB-UniRule"/>
</dbReference>
<keyword evidence="11" id="KW-1185">Reference proteome</keyword>
<comment type="subcellular location">
    <subcellularLocation>
        <location evidence="1 7">Cytoplasm</location>
    </subcellularLocation>
</comment>
<dbReference type="InterPro" id="IPR003959">
    <property type="entry name" value="ATPase_AAA_core"/>
</dbReference>
<dbReference type="PANTHER" id="PTHR48102">
    <property type="entry name" value="ATP-DEPENDENT CLP PROTEASE ATP-BINDING SUBUNIT CLPX-LIKE, MITOCHONDRIAL-RELATED"/>
    <property type="match status" value="1"/>
</dbReference>
<evidence type="ECO:0000256" key="6">
    <source>
        <dbReference type="ARBA" id="ARBA00023186"/>
    </source>
</evidence>
<dbReference type="Proteomes" id="UP000633219">
    <property type="component" value="Unassembled WGS sequence"/>
</dbReference>
<feature type="binding site" evidence="7">
    <location>
        <position position="247"/>
    </location>
    <ligand>
        <name>ATP</name>
        <dbReference type="ChEBI" id="CHEBI:30616"/>
    </ligand>
</feature>
<dbReference type="GO" id="GO:0043335">
    <property type="term" value="P:protein unfolding"/>
    <property type="evidence" value="ECO:0007669"/>
    <property type="project" value="UniProtKB-UniRule"/>
</dbReference>
<evidence type="ECO:0000256" key="7">
    <source>
        <dbReference type="HAMAP-Rule" id="MF_00249"/>
    </source>
</evidence>
<feature type="binding site" evidence="7">
    <location>
        <position position="312"/>
    </location>
    <ligand>
        <name>ATP</name>
        <dbReference type="ChEBI" id="CHEBI:30616"/>
    </ligand>
</feature>
<dbReference type="CDD" id="cd19498">
    <property type="entry name" value="RecA-like_HslU"/>
    <property type="match status" value="1"/>
</dbReference>
<proteinExistence type="inferred from homology"/>
<gene>
    <name evidence="7 10" type="primary">hslU</name>
    <name evidence="10" type="ORF">JJB09_19425</name>
</gene>
<evidence type="ECO:0000256" key="3">
    <source>
        <dbReference type="ARBA" id="ARBA00022490"/>
    </source>
</evidence>
<reference evidence="10" key="1">
    <citation type="submission" date="2021-01" db="EMBL/GenBank/DDBJ databases">
        <title>Rhizobium sp. strain KVB221 16S ribosomal RNA gene Genome sequencing and assembly.</title>
        <authorList>
            <person name="Kang M."/>
        </authorList>
    </citation>
    <scope>NUCLEOTIDE SEQUENCE</scope>
    <source>
        <strain evidence="10">KVB221</strain>
    </source>
</reference>
<dbReference type="GO" id="GO:0008233">
    <property type="term" value="F:peptidase activity"/>
    <property type="evidence" value="ECO:0007669"/>
    <property type="project" value="UniProtKB-KW"/>
</dbReference>
<evidence type="ECO:0000256" key="2">
    <source>
        <dbReference type="ARBA" id="ARBA00009771"/>
    </source>
</evidence>
<dbReference type="SUPFAM" id="SSF52540">
    <property type="entry name" value="P-loop containing nucleoside triphosphate hydrolases"/>
    <property type="match status" value="1"/>
</dbReference>
<dbReference type="Pfam" id="PF07724">
    <property type="entry name" value="AAA_2"/>
    <property type="match status" value="1"/>
</dbReference>
<comment type="subunit">
    <text evidence="7">A double ring-shaped homohexamer of HslV is capped on each side by a ring-shaped HslU homohexamer. The assembly of the HslU/HslV complex is dependent on binding of ATP.</text>
</comment>
<protein>
    <recommendedName>
        <fullName evidence="7">ATP-dependent protease ATPase subunit HslU</fullName>
    </recommendedName>
    <alternativeName>
        <fullName evidence="7">Unfoldase HslU</fullName>
    </alternativeName>
</protein>
<dbReference type="GO" id="GO:0016887">
    <property type="term" value="F:ATP hydrolysis activity"/>
    <property type="evidence" value="ECO:0007669"/>
    <property type="project" value="InterPro"/>
</dbReference>
<dbReference type="PANTHER" id="PTHR48102:SF3">
    <property type="entry name" value="ATP-DEPENDENT PROTEASE ATPASE SUBUNIT HSLU"/>
    <property type="match status" value="1"/>
</dbReference>
<name>A0A936YPB6_9HYPH</name>
<keyword evidence="4 7" id="KW-0547">Nucleotide-binding</keyword>
<evidence type="ECO:0000256" key="5">
    <source>
        <dbReference type="ARBA" id="ARBA00022840"/>
    </source>
</evidence>
<accession>A0A936YPB6</accession>
<comment type="similarity">
    <text evidence="2 7">Belongs to the ClpX chaperone family. HslU subfamily.</text>
</comment>
<feature type="binding site" evidence="7">
    <location>
        <begin position="60"/>
        <end position="65"/>
    </location>
    <ligand>
        <name>ATP</name>
        <dbReference type="ChEBI" id="CHEBI:30616"/>
    </ligand>
</feature>
<dbReference type="InterPro" id="IPR019489">
    <property type="entry name" value="Clp_ATPase_C"/>
</dbReference>
<keyword evidence="5 7" id="KW-0067">ATP-binding</keyword>
<evidence type="ECO:0000313" key="10">
    <source>
        <dbReference type="EMBL" id="MBL0374200.1"/>
    </source>
</evidence>
<evidence type="ECO:0000256" key="4">
    <source>
        <dbReference type="ARBA" id="ARBA00022741"/>
    </source>
</evidence>
<dbReference type="Gene3D" id="3.40.50.300">
    <property type="entry name" value="P-loop containing nucleotide triphosphate hydrolases"/>
    <property type="match status" value="2"/>
</dbReference>
<comment type="function">
    <text evidence="7">ATPase subunit of a proteasome-like degradation complex; this subunit has chaperone activity. The binding of ATP and its subsequent hydrolysis by HslU are essential for unfolding of protein substrates subsequently hydrolyzed by HslV. HslU recognizes the N-terminal part of its protein substrates and unfolds these before they are guided to HslV for hydrolysis.</text>
</comment>
<dbReference type="GO" id="GO:0009376">
    <property type="term" value="C:HslUV protease complex"/>
    <property type="evidence" value="ECO:0007669"/>
    <property type="project" value="UniProtKB-UniRule"/>
</dbReference>
<dbReference type="RefSeq" id="WP_201662098.1">
    <property type="nucleotide sequence ID" value="NZ_JAEQNC010000011.1"/>
</dbReference>
<dbReference type="NCBIfam" id="TIGR00390">
    <property type="entry name" value="hslU"/>
    <property type="match status" value="1"/>
</dbReference>
<feature type="binding site" evidence="7">
    <location>
        <position position="18"/>
    </location>
    <ligand>
        <name>ATP</name>
        <dbReference type="ChEBI" id="CHEBI:30616"/>
    </ligand>
</feature>
<dbReference type="InterPro" id="IPR027417">
    <property type="entry name" value="P-loop_NTPase"/>
</dbReference>
<evidence type="ECO:0000259" key="8">
    <source>
        <dbReference type="SMART" id="SM00382"/>
    </source>
</evidence>
<dbReference type="GO" id="GO:0005524">
    <property type="term" value="F:ATP binding"/>
    <property type="evidence" value="ECO:0007669"/>
    <property type="project" value="UniProtKB-UniRule"/>
</dbReference>
<feature type="domain" description="Clp ATPase C-terminal" evidence="9">
    <location>
        <begin position="326"/>
        <end position="420"/>
    </location>
</feature>
<feature type="domain" description="AAA+ ATPase" evidence="8">
    <location>
        <begin position="49"/>
        <end position="323"/>
    </location>
</feature>
<evidence type="ECO:0000313" key="11">
    <source>
        <dbReference type="Proteomes" id="UP000633219"/>
    </source>
</evidence>
<evidence type="ECO:0000259" key="9">
    <source>
        <dbReference type="SMART" id="SM01086"/>
    </source>
</evidence>
<comment type="caution">
    <text evidence="10">The sequence shown here is derived from an EMBL/GenBank/DDBJ whole genome shotgun (WGS) entry which is preliminary data.</text>
</comment>
<keyword evidence="6 7" id="KW-0143">Chaperone</keyword>
<organism evidence="10 11">
    <name type="scientific">Rhizobium setariae</name>
    <dbReference type="NCBI Taxonomy" id="2801340"/>
    <lineage>
        <taxon>Bacteria</taxon>
        <taxon>Pseudomonadati</taxon>
        <taxon>Pseudomonadota</taxon>
        <taxon>Alphaproteobacteria</taxon>
        <taxon>Hyphomicrobiales</taxon>
        <taxon>Rhizobiaceae</taxon>
        <taxon>Rhizobium/Agrobacterium group</taxon>
        <taxon>Rhizobium</taxon>
    </lineage>
</organism>
<evidence type="ECO:0000256" key="1">
    <source>
        <dbReference type="ARBA" id="ARBA00004496"/>
    </source>
</evidence>
<dbReference type="SMART" id="SM01086">
    <property type="entry name" value="ClpB_D2-small"/>
    <property type="match status" value="1"/>
</dbReference>
<dbReference type="InterPro" id="IPR004491">
    <property type="entry name" value="HslU"/>
</dbReference>
<dbReference type="NCBIfam" id="NF003544">
    <property type="entry name" value="PRK05201.1"/>
    <property type="match status" value="1"/>
</dbReference>
<sequence>MSTFTPREIVSELDRFIIGQRDAKRAVAIALRNRWRRQQLTGDLRDEVMPKNILMIGPTGVGKTEISRRLARLAGAPFIKVEATKFTEVGYVGRDVEQIIRDLVEVGITLVREKKRADVNAKAHLNAEERVLDALVGATASPATRDSFRKKLRDNELDDKEIDIEVADTSNPAGFDIPGMAGANVGVFNLSDILGKAMGGRSKKVKTTVKDSYKLLIADESDKLIDSEQISREAVLSVENDGIVFLDEIDKIAARDGGVGAGVSREGVQRDLLPLVEGTTVSTKYGPVKTDHILFIASGAFHVSKPSDLLPELQGRLPIRVELQALTKEDFRRILTETEASLIRQYIALMATENVTLSFTEDAIDALADVAVKLNSTVENIGARRLQTVMERVLDEMSFEAPDQPNRQVNVDAAYVQTHVGELAANTDLSRYIL</sequence>
<dbReference type="Gene3D" id="1.10.8.60">
    <property type="match status" value="1"/>
</dbReference>
<dbReference type="AlphaFoldDB" id="A0A936YPB6"/>
<dbReference type="Pfam" id="PF00004">
    <property type="entry name" value="AAA"/>
    <property type="match status" value="1"/>
</dbReference>
<feature type="binding site" evidence="7">
    <location>
        <position position="384"/>
    </location>
    <ligand>
        <name>ATP</name>
        <dbReference type="ChEBI" id="CHEBI:30616"/>
    </ligand>
</feature>
<keyword evidence="10" id="KW-0645">Protease</keyword>
<dbReference type="EMBL" id="JAEQNC010000011">
    <property type="protein sequence ID" value="MBL0374200.1"/>
    <property type="molecule type" value="Genomic_DNA"/>
</dbReference>
<dbReference type="InterPro" id="IPR003593">
    <property type="entry name" value="AAA+_ATPase"/>
</dbReference>
<dbReference type="FunFam" id="3.40.50.300:FF:000213">
    <property type="entry name" value="ATP-dependent protease ATPase subunit HslU"/>
    <property type="match status" value="1"/>
</dbReference>
<dbReference type="HAMAP" id="MF_00249">
    <property type="entry name" value="HslU"/>
    <property type="match status" value="1"/>
</dbReference>
<dbReference type="FunFam" id="3.40.50.300:FF:000220">
    <property type="entry name" value="ATP-dependent protease ATPase subunit HslU"/>
    <property type="match status" value="1"/>
</dbReference>
<dbReference type="SMART" id="SM00382">
    <property type="entry name" value="AAA"/>
    <property type="match status" value="1"/>
</dbReference>
<dbReference type="InterPro" id="IPR050052">
    <property type="entry name" value="ATP-dep_Clp_protease_ClpX"/>
</dbReference>